<sequence>MDISSLAPAPAAIKIRTIQATLYGNFTIFLEFDATTDEEFARIEGQTADVSFEYVRDFTDFPGGGWHSDKDAAGYTGDLFLTTLITESGDGFEIVITFEKDR</sequence>
<name>A0A0F9ICI2_9ZZZZ</name>
<gene>
    <name evidence="1" type="ORF">LCGC14_1958100</name>
</gene>
<comment type="caution">
    <text evidence="1">The sequence shown here is derived from an EMBL/GenBank/DDBJ whole genome shotgun (WGS) entry which is preliminary data.</text>
</comment>
<organism evidence="1">
    <name type="scientific">marine sediment metagenome</name>
    <dbReference type="NCBI Taxonomy" id="412755"/>
    <lineage>
        <taxon>unclassified sequences</taxon>
        <taxon>metagenomes</taxon>
        <taxon>ecological metagenomes</taxon>
    </lineage>
</organism>
<accession>A0A0F9ICI2</accession>
<reference evidence="1" key="1">
    <citation type="journal article" date="2015" name="Nature">
        <title>Complex archaea that bridge the gap between prokaryotes and eukaryotes.</title>
        <authorList>
            <person name="Spang A."/>
            <person name="Saw J.H."/>
            <person name="Jorgensen S.L."/>
            <person name="Zaremba-Niedzwiedzka K."/>
            <person name="Martijn J."/>
            <person name="Lind A.E."/>
            <person name="van Eijk R."/>
            <person name="Schleper C."/>
            <person name="Guy L."/>
            <person name="Ettema T.J."/>
        </authorList>
    </citation>
    <scope>NUCLEOTIDE SEQUENCE</scope>
</reference>
<evidence type="ECO:0000313" key="1">
    <source>
        <dbReference type="EMBL" id="KKL85102.1"/>
    </source>
</evidence>
<dbReference type="AlphaFoldDB" id="A0A0F9ICI2"/>
<proteinExistence type="predicted"/>
<dbReference type="EMBL" id="LAZR01021501">
    <property type="protein sequence ID" value="KKL85102.1"/>
    <property type="molecule type" value="Genomic_DNA"/>
</dbReference>
<protein>
    <submittedName>
        <fullName evidence="1">Uncharacterized protein</fullName>
    </submittedName>
</protein>